<organism evidence="1 2">
    <name type="scientific">Thanatephorus cucumeris (strain AG1-IB / isolate 7/3/14)</name>
    <name type="common">Lettuce bottom rot fungus</name>
    <name type="synonym">Rhizoctonia solani</name>
    <dbReference type="NCBI Taxonomy" id="1108050"/>
    <lineage>
        <taxon>Eukaryota</taxon>
        <taxon>Fungi</taxon>
        <taxon>Dikarya</taxon>
        <taxon>Basidiomycota</taxon>
        <taxon>Agaricomycotina</taxon>
        <taxon>Agaricomycetes</taxon>
        <taxon>Cantharellales</taxon>
        <taxon>Ceratobasidiaceae</taxon>
        <taxon>Rhizoctonia</taxon>
        <taxon>Rhizoctonia solani AG-1</taxon>
    </lineage>
</organism>
<dbReference type="AlphaFoldDB" id="A0A0B7F9U9"/>
<reference evidence="1 2" key="1">
    <citation type="submission" date="2014-11" db="EMBL/GenBank/DDBJ databases">
        <authorList>
            <person name="Wibberg Daniel"/>
        </authorList>
    </citation>
    <scope>NUCLEOTIDE SEQUENCE [LARGE SCALE GENOMIC DNA]</scope>
    <source>
        <strain evidence="1">Rhizoctonia solani AG1-IB 7/3/14</strain>
    </source>
</reference>
<dbReference type="OrthoDB" id="3250441at2759"/>
<proteinExistence type="predicted"/>
<evidence type="ECO:0000313" key="2">
    <source>
        <dbReference type="Proteomes" id="UP000059188"/>
    </source>
</evidence>
<dbReference type="EMBL" id="LN679115">
    <property type="protein sequence ID" value="CEL54320.1"/>
    <property type="molecule type" value="Genomic_DNA"/>
</dbReference>
<accession>A0A0B7F9U9</accession>
<name>A0A0B7F9U9_THACB</name>
<evidence type="ECO:0000313" key="1">
    <source>
        <dbReference type="EMBL" id="CEL54320.1"/>
    </source>
</evidence>
<gene>
    <name evidence="1" type="ORF">RSOLAG1IB_06970</name>
</gene>
<keyword evidence="2" id="KW-1185">Reference proteome</keyword>
<sequence length="99" mass="10996">MVKSDAITAVLEATIEEGCSIVVKFAEAYDFEAHKMIAERSLAPRLLFHSEKPMYGGLWMIVMEFCGTSPDKYSGSDNLIQSSPLIQQDITLALELPQK</sequence>
<dbReference type="Proteomes" id="UP000059188">
    <property type="component" value="Unassembled WGS sequence"/>
</dbReference>
<protein>
    <submittedName>
        <fullName evidence="1">Uncharacterized protein</fullName>
    </submittedName>
</protein>